<keyword evidence="1" id="KW-0808">Transferase</keyword>
<dbReference type="PROSITE" id="PS51186">
    <property type="entry name" value="GNAT"/>
    <property type="match status" value="2"/>
</dbReference>
<sequence>MTTTLRPTAPLHRSADGARSRPYQVCVNSRPVGAIELAADPAKGPGVGQIRSLYIEEPDRRRGRGTVAALAAEEVLRSWRCTQVEAQIPAGTDADTARRLATALGYVERNRAMAKDLAGPAPTLPEGCSARPMAEEEYPAWLEDTKAKYVRMWIERGLSEEEAYAKSEQDHAQLLPDGLGTPDMWITCLLDGGEVAGTIWVAGQEGSRYVYWVQVTEEFRGRGHGRTLMNLAERDARAAGVGRLALNVYTHNTSAVRLYESLGYQPVSYTVCKPL</sequence>
<dbReference type="InterPro" id="IPR016181">
    <property type="entry name" value="Acyl_CoA_acyltransferase"/>
</dbReference>
<evidence type="ECO:0000313" key="5">
    <source>
        <dbReference type="EMBL" id="MBC9715595.1"/>
    </source>
</evidence>
<proteinExistence type="predicted"/>
<keyword evidence="6" id="KW-1185">Reference proteome</keyword>
<gene>
    <name evidence="5" type="ORF">H9Y04_23910</name>
</gene>
<dbReference type="SUPFAM" id="SSF55729">
    <property type="entry name" value="Acyl-CoA N-acyltransferases (Nat)"/>
    <property type="match status" value="2"/>
</dbReference>
<dbReference type="InterPro" id="IPR050832">
    <property type="entry name" value="Bact_Acetyltransf"/>
</dbReference>
<feature type="region of interest" description="Disordered" evidence="3">
    <location>
        <begin position="1"/>
        <end position="20"/>
    </location>
</feature>
<dbReference type="CDD" id="cd04301">
    <property type="entry name" value="NAT_SF"/>
    <property type="match status" value="2"/>
</dbReference>
<evidence type="ECO:0000259" key="4">
    <source>
        <dbReference type="PROSITE" id="PS51186"/>
    </source>
</evidence>
<evidence type="ECO:0000313" key="6">
    <source>
        <dbReference type="Proteomes" id="UP000642284"/>
    </source>
</evidence>
<feature type="domain" description="N-acetyltransferase" evidence="4">
    <location>
        <begin position="1"/>
        <end position="131"/>
    </location>
</feature>
<dbReference type="EMBL" id="JACTVJ010000011">
    <property type="protein sequence ID" value="MBC9715595.1"/>
    <property type="molecule type" value="Genomic_DNA"/>
</dbReference>
<evidence type="ECO:0000256" key="3">
    <source>
        <dbReference type="SAM" id="MobiDB-lite"/>
    </source>
</evidence>
<dbReference type="Pfam" id="PF00583">
    <property type="entry name" value="Acetyltransf_1"/>
    <property type="match status" value="2"/>
</dbReference>
<keyword evidence="2" id="KW-0012">Acyltransferase</keyword>
<organism evidence="5 6">
    <name type="scientific">Streptomyces polyasparticus</name>
    <dbReference type="NCBI Taxonomy" id="2767826"/>
    <lineage>
        <taxon>Bacteria</taxon>
        <taxon>Bacillati</taxon>
        <taxon>Actinomycetota</taxon>
        <taxon>Actinomycetes</taxon>
        <taxon>Kitasatosporales</taxon>
        <taxon>Streptomycetaceae</taxon>
        <taxon>Streptomyces</taxon>
    </lineage>
</organism>
<name>A0ABR7SJB9_9ACTN</name>
<evidence type="ECO:0000256" key="1">
    <source>
        <dbReference type="ARBA" id="ARBA00022679"/>
    </source>
</evidence>
<feature type="domain" description="N-acetyltransferase" evidence="4">
    <location>
        <begin position="128"/>
        <end position="275"/>
    </location>
</feature>
<protein>
    <submittedName>
        <fullName evidence="5">GNAT family N-acetyltransferase</fullName>
    </submittedName>
</protein>
<dbReference type="RefSeq" id="WP_187816035.1">
    <property type="nucleotide sequence ID" value="NZ_JACTVJ010000011.1"/>
</dbReference>
<comment type="caution">
    <text evidence="5">The sequence shown here is derived from an EMBL/GenBank/DDBJ whole genome shotgun (WGS) entry which is preliminary data.</text>
</comment>
<evidence type="ECO:0000256" key="2">
    <source>
        <dbReference type="ARBA" id="ARBA00023315"/>
    </source>
</evidence>
<accession>A0ABR7SJB9</accession>
<dbReference type="InterPro" id="IPR000182">
    <property type="entry name" value="GNAT_dom"/>
</dbReference>
<dbReference type="Proteomes" id="UP000642284">
    <property type="component" value="Unassembled WGS sequence"/>
</dbReference>
<dbReference type="PANTHER" id="PTHR43877:SF2">
    <property type="entry name" value="AMINOALKYLPHOSPHONATE N-ACETYLTRANSFERASE-RELATED"/>
    <property type="match status" value="1"/>
</dbReference>
<dbReference type="Gene3D" id="3.40.630.30">
    <property type="match status" value="2"/>
</dbReference>
<reference evidence="5 6" key="1">
    <citation type="submission" date="2020-08" db="EMBL/GenBank/DDBJ databases">
        <title>Genemic of Streptomyces polyaspartic.</title>
        <authorList>
            <person name="Liu W."/>
        </authorList>
    </citation>
    <scope>NUCLEOTIDE SEQUENCE [LARGE SCALE GENOMIC DNA]</scope>
    <source>
        <strain evidence="5 6">TRM66268-LWL</strain>
    </source>
</reference>
<dbReference type="PANTHER" id="PTHR43877">
    <property type="entry name" value="AMINOALKYLPHOSPHONATE N-ACETYLTRANSFERASE-RELATED-RELATED"/>
    <property type="match status" value="1"/>
</dbReference>